<sequence length="162" mass="18557">MIAPVWDLGIGLKTVKLVDHTNNVRVYMDISNMFFLHRSSDNISSRVSDTGWKWFRHPFVVHIDYVYSTAIIPTYSPVYSGKGDLSAFQSLEDPKVRFDSFVHIGIREQHMSRSNCVYRNSMISGIVILPGILLNVHFDIGINLFITTCSKPLYPFGYGIWH</sequence>
<keyword evidence="2" id="KW-1185">Reference proteome</keyword>
<dbReference type="EMBL" id="JACEIK010024652">
    <property type="protein sequence ID" value="MCE5166485.1"/>
    <property type="molecule type" value="Genomic_DNA"/>
</dbReference>
<evidence type="ECO:0000313" key="1">
    <source>
        <dbReference type="EMBL" id="MCE5166485.1"/>
    </source>
</evidence>
<reference evidence="1 2" key="1">
    <citation type="journal article" date="2021" name="BMC Genomics">
        <title>Datura genome reveals duplications of psychoactive alkaloid biosynthetic genes and high mutation rate following tissue culture.</title>
        <authorList>
            <person name="Rajewski A."/>
            <person name="Carter-House D."/>
            <person name="Stajich J."/>
            <person name="Litt A."/>
        </authorList>
    </citation>
    <scope>NUCLEOTIDE SEQUENCE [LARGE SCALE GENOMIC DNA]</scope>
    <source>
        <strain evidence="1">AR-01</strain>
    </source>
</reference>
<proteinExistence type="predicted"/>
<organism evidence="1 2">
    <name type="scientific">Datura stramonium</name>
    <name type="common">Jimsonweed</name>
    <name type="synonym">Common thornapple</name>
    <dbReference type="NCBI Taxonomy" id="4076"/>
    <lineage>
        <taxon>Eukaryota</taxon>
        <taxon>Viridiplantae</taxon>
        <taxon>Streptophyta</taxon>
        <taxon>Embryophyta</taxon>
        <taxon>Tracheophyta</taxon>
        <taxon>Spermatophyta</taxon>
        <taxon>Magnoliopsida</taxon>
        <taxon>eudicotyledons</taxon>
        <taxon>Gunneridae</taxon>
        <taxon>Pentapetalae</taxon>
        <taxon>asterids</taxon>
        <taxon>lamiids</taxon>
        <taxon>Solanales</taxon>
        <taxon>Solanaceae</taxon>
        <taxon>Solanoideae</taxon>
        <taxon>Datureae</taxon>
        <taxon>Datura</taxon>
    </lineage>
</organism>
<name>A0ABS8Y783_DATST</name>
<dbReference type="Proteomes" id="UP000823775">
    <property type="component" value="Unassembled WGS sequence"/>
</dbReference>
<comment type="caution">
    <text evidence="1">The sequence shown here is derived from an EMBL/GenBank/DDBJ whole genome shotgun (WGS) entry which is preliminary data.</text>
</comment>
<gene>
    <name evidence="1" type="ORF">HAX54_020431</name>
</gene>
<evidence type="ECO:0000313" key="2">
    <source>
        <dbReference type="Proteomes" id="UP000823775"/>
    </source>
</evidence>
<protein>
    <submittedName>
        <fullName evidence="1">Uncharacterized protein</fullName>
    </submittedName>
</protein>
<accession>A0ABS8Y783</accession>